<evidence type="ECO:0000313" key="1">
    <source>
        <dbReference type="EMBL" id="CAF0850927.1"/>
    </source>
</evidence>
<dbReference type="EMBL" id="CAJNOM010000272">
    <property type="protein sequence ID" value="CAF1308271.1"/>
    <property type="molecule type" value="Genomic_DNA"/>
</dbReference>
<dbReference type="EMBL" id="CAJNOM010000273">
    <property type="protein sequence ID" value="CAF1309352.1"/>
    <property type="molecule type" value="Genomic_DNA"/>
</dbReference>
<dbReference type="OrthoDB" id="407103at2759"/>
<proteinExistence type="predicted"/>
<evidence type="ECO:0000313" key="2">
    <source>
        <dbReference type="EMBL" id="CAF1308271.1"/>
    </source>
</evidence>
<dbReference type="EMBL" id="CAJNOI010000024">
    <property type="protein sequence ID" value="CAF0850927.1"/>
    <property type="molecule type" value="Genomic_DNA"/>
</dbReference>
<reference evidence="1" key="1">
    <citation type="submission" date="2021-02" db="EMBL/GenBank/DDBJ databases">
        <authorList>
            <person name="Nowell W R."/>
        </authorList>
    </citation>
    <scope>NUCLEOTIDE SEQUENCE</scope>
</reference>
<accession>A0A813WBC3</accession>
<dbReference type="AlphaFoldDB" id="A0A813WBC3"/>
<dbReference type="SUPFAM" id="SSF53335">
    <property type="entry name" value="S-adenosyl-L-methionine-dependent methyltransferases"/>
    <property type="match status" value="1"/>
</dbReference>
<dbReference type="Gene3D" id="3.40.50.150">
    <property type="entry name" value="Vaccinia Virus protein VP39"/>
    <property type="match status" value="1"/>
</dbReference>
<organism evidence="1 5">
    <name type="scientific">Adineta steineri</name>
    <dbReference type="NCBI Taxonomy" id="433720"/>
    <lineage>
        <taxon>Eukaryota</taxon>
        <taxon>Metazoa</taxon>
        <taxon>Spiralia</taxon>
        <taxon>Gnathifera</taxon>
        <taxon>Rotifera</taxon>
        <taxon>Eurotatoria</taxon>
        <taxon>Bdelloidea</taxon>
        <taxon>Adinetida</taxon>
        <taxon>Adinetidae</taxon>
        <taxon>Adineta</taxon>
    </lineage>
</organism>
<evidence type="ECO:0000313" key="3">
    <source>
        <dbReference type="EMBL" id="CAF1309352.1"/>
    </source>
</evidence>
<evidence type="ECO:0000313" key="4">
    <source>
        <dbReference type="Proteomes" id="UP000663832"/>
    </source>
</evidence>
<dbReference type="Proteomes" id="UP000663877">
    <property type="component" value="Unassembled WGS sequence"/>
</dbReference>
<name>A0A813WBC3_9BILA</name>
<evidence type="ECO:0000313" key="5">
    <source>
        <dbReference type="Proteomes" id="UP000663877"/>
    </source>
</evidence>
<comment type="caution">
    <text evidence="1">The sequence shown here is derived from an EMBL/GenBank/DDBJ whole genome shotgun (WGS) entry which is preliminary data.</text>
</comment>
<dbReference type="Proteomes" id="UP000663832">
    <property type="component" value="Unassembled WGS sequence"/>
</dbReference>
<dbReference type="InterPro" id="IPR029063">
    <property type="entry name" value="SAM-dependent_MTases_sf"/>
</dbReference>
<sequence>MNNRLIIIAICTLALIGLLLYVKDSYYSTQIFQNLCQTPDITSDGVNYRKDQISDEHSFLRVSQQYRTDKVTTHHYEVLYEKYIRKYVGSNLHILEIGLGCGMDYGAGASAHVWRQYLGPQANIYFLEFNRACGEAWHKAHNPKLNITMFYGSQDDVAVLNNITSTKGKFDVIIDDGGHTMNQQITSFNHLLPKVQSGGIYVIEDLLTSYIDVAGGGYLRAGTAIELIKTLVDDIQGASPKKVTNMGNKIRSFEISDEICFFTVK</sequence>
<keyword evidence="4" id="KW-1185">Reference proteome</keyword>
<gene>
    <name evidence="1" type="ORF">BJG266_LOCUS7836</name>
    <name evidence="2" type="ORF">QVE165_LOCUS31641</name>
    <name evidence="3" type="ORF">QVE165_LOCUS31701</name>
</gene>
<dbReference type="Pfam" id="PF13578">
    <property type="entry name" value="Methyltransf_24"/>
    <property type="match status" value="1"/>
</dbReference>
<protein>
    <submittedName>
        <fullName evidence="1">Uncharacterized protein</fullName>
    </submittedName>
</protein>